<comment type="subcellular location">
    <subcellularLocation>
        <location evidence="1">Membrane</location>
        <topology evidence="1">Multi-pass membrane protein</topology>
    </subcellularLocation>
</comment>
<keyword evidence="5 6" id="KW-0472">Membrane</keyword>
<keyword evidence="3 6" id="KW-0812">Transmembrane</keyword>
<feature type="repeat" description="Solcar" evidence="6">
    <location>
        <begin position="9"/>
        <end position="100"/>
    </location>
</feature>
<evidence type="ECO:0000313" key="9">
    <source>
        <dbReference type="Proteomes" id="UP000604825"/>
    </source>
</evidence>
<evidence type="ECO:0000256" key="2">
    <source>
        <dbReference type="ARBA" id="ARBA00022448"/>
    </source>
</evidence>
<dbReference type="GO" id="GO:0015711">
    <property type="term" value="P:organic anion transport"/>
    <property type="evidence" value="ECO:0007669"/>
    <property type="project" value="UniProtKB-ARBA"/>
</dbReference>
<evidence type="ECO:0000256" key="7">
    <source>
        <dbReference type="RuleBase" id="RU000488"/>
    </source>
</evidence>
<dbReference type="AlphaFoldDB" id="A0A811PUB1"/>
<organism evidence="8 9">
    <name type="scientific">Miscanthus lutarioriparius</name>
    <dbReference type="NCBI Taxonomy" id="422564"/>
    <lineage>
        <taxon>Eukaryota</taxon>
        <taxon>Viridiplantae</taxon>
        <taxon>Streptophyta</taxon>
        <taxon>Embryophyta</taxon>
        <taxon>Tracheophyta</taxon>
        <taxon>Spermatophyta</taxon>
        <taxon>Magnoliopsida</taxon>
        <taxon>Liliopsida</taxon>
        <taxon>Poales</taxon>
        <taxon>Poaceae</taxon>
        <taxon>PACMAD clade</taxon>
        <taxon>Panicoideae</taxon>
        <taxon>Andropogonodae</taxon>
        <taxon>Andropogoneae</taxon>
        <taxon>Saccharinae</taxon>
        <taxon>Miscanthus</taxon>
    </lineage>
</organism>
<protein>
    <recommendedName>
        <fullName evidence="10">Mitochondrial carrier protein</fullName>
    </recommendedName>
</protein>
<comment type="similarity">
    <text evidence="7">Belongs to the mitochondrial carrier (TC 2.A.29) family.</text>
</comment>
<dbReference type="PROSITE" id="PS50920">
    <property type="entry name" value="SOLCAR"/>
    <property type="match status" value="2"/>
</dbReference>
<dbReference type="EMBL" id="CAJGYO010000007">
    <property type="protein sequence ID" value="CAD6247532.1"/>
    <property type="molecule type" value="Genomic_DNA"/>
</dbReference>
<dbReference type="InterPro" id="IPR018108">
    <property type="entry name" value="MCP_transmembrane"/>
</dbReference>
<dbReference type="Proteomes" id="UP000604825">
    <property type="component" value="Unassembled WGS sequence"/>
</dbReference>
<dbReference type="Pfam" id="PF00153">
    <property type="entry name" value="Mito_carr"/>
    <property type="match status" value="2"/>
</dbReference>
<comment type="caution">
    <text evidence="8">The sequence shown here is derived from an EMBL/GenBank/DDBJ whole genome shotgun (WGS) entry which is preliminary data.</text>
</comment>
<dbReference type="SUPFAM" id="SSF103506">
    <property type="entry name" value="Mitochondrial carrier"/>
    <property type="match status" value="1"/>
</dbReference>
<feature type="repeat" description="Solcar" evidence="6">
    <location>
        <begin position="107"/>
        <end position="196"/>
    </location>
</feature>
<dbReference type="PRINTS" id="PR00926">
    <property type="entry name" value="MITOCARRIER"/>
</dbReference>
<dbReference type="GO" id="GO:0055085">
    <property type="term" value="P:transmembrane transport"/>
    <property type="evidence" value="ECO:0007669"/>
    <property type="project" value="InterPro"/>
</dbReference>
<reference evidence="8" key="1">
    <citation type="submission" date="2020-10" db="EMBL/GenBank/DDBJ databases">
        <authorList>
            <person name="Han B."/>
            <person name="Lu T."/>
            <person name="Zhao Q."/>
            <person name="Huang X."/>
            <person name="Zhao Y."/>
        </authorList>
    </citation>
    <scope>NUCLEOTIDE SEQUENCE</scope>
</reference>
<keyword evidence="2 7" id="KW-0813">Transport</keyword>
<sequence>MLELPDKKSRVSWFWIDWILPNNLSDRRSFRVLQVKGAVNVGFRESKPSEQVYKGIMDCVKTIYRQNGLKGIYRGMVPSLYGIFPYSGLKFYFYEKMKSHVPEEHRKDIIAKLGCGSVAGLLGQTITYPLDVVRRQMQVQALSSSSLVGKGTFESLVMIAKQQGWRQLFSGVSINYLKVASYSRFEPAGFDVYASPFCNEYKESMPSVPHPVGFLRVAQHGI</sequence>
<dbReference type="OrthoDB" id="270584at2759"/>
<gene>
    <name evidence="8" type="ORF">NCGR_LOCUS31719</name>
</gene>
<dbReference type="InterPro" id="IPR023395">
    <property type="entry name" value="MCP_dom_sf"/>
</dbReference>
<accession>A0A811PUB1</accession>
<dbReference type="Gene3D" id="1.50.40.10">
    <property type="entry name" value="Mitochondrial carrier domain"/>
    <property type="match status" value="1"/>
</dbReference>
<dbReference type="PANTHER" id="PTHR24089">
    <property type="entry name" value="SOLUTE CARRIER FAMILY 25"/>
    <property type="match status" value="1"/>
</dbReference>
<dbReference type="InterPro" id="IPR002067">
    <property type="entry name" value="MCP"/>
</dbReference>
<evidence type="ECO:0008006" key="10">
    <source>
        <dbReference type="Google" id="ProtNLM"/>
    </source>
</evidence>
<evidence type="ECO:0000256" key="1">
    <source>
        <dbReference type="ARBA" id="ARBA00004141"/>
    </source>
</evidence>
<evidence type="ECO:0000313" key="8">
    <source>
        <dbReference type="EMBL" id="CAD6247532.1"/>
    </source>
</evidence>
<dbReference type="GO" id="GO:0016020">
    <property type="term" value="C:membrane"/>
    <property type="evidence" value="ECO:0007669"/>
    <property type="project" value="UniProtKB-SubCell"/>
</dbReference>
<dbReference type="GO" id="GO:0015748">
    <property type="term" value="P:organophosphate ester transport"/>
    <property type="evidence" value="ECO:0007669"/>
    <property type="project" value="UniProtKB-ARBA"/>
</dbReference>
<proteinExistence type="inferred from homology"/>
<evidence type="ECO:0000256" key="3">
    <source>
        <dbReference type="ARBA" id="ARBA00022692"/>
    </source>
</evidence>
<evidence type="ECO:0000256" key="6">
    <source>
        <dbReference type="PROSITE-ProRule" id="PRU00282"/>
    </source>
</evidence>
<evidence type="ECO:0000256" key="5">
    <source>
        <dbReference type="ARBA" id="ARBA00023136"/>
    </source>
</evidence>
<evidence type="ECO:0000256" key="4">
    <source>
        <dbReference type="ARBA" id="ARBA00022737"/>
    </source>
</evidence>
<keyword evidence="9" id="KW-1185">Reference proteome</keyword>
<keyword evidence="4" id="KW-0677">Repeat</keyword>
<name>A0A811PUB1_9POAL</name>